<reference evidence="3 4" key="1">
    <citation type="submission" date="2023-08" db="EMBL/GenBank/DDBJ databases">
        <title>Implementing the SeqCode for naming new Mesorhizobium species isolated from Vachellia karroo root nodules.</title>
        <authorList>
            <person name="Van Lill M."/>
        </authorList>
    </citation>
    <scope>NUCLEOTIDE SEQUENCE [LARGE SCALE GENOMIC DNA]</scope>
    <source>
        <strain evidence="3 4">VK2B</strain>
    </source>
</reference>
<evidence type="ECO:0000256" key="1">
    <source>
        <dbReference type="SAM" id="MobiDB-lite"/>
    </source>
</evidence>
<accession>A0ABU4YQF7</accession>
<dbReference type="RefSeq" id="WP_320298399.1">
    <property type="nucleotide sequence ID" value="NZ_JAVIIU010000016.1"/>
</dbReference>
<keyword evidence="4" id="KW-1185">Reference proteome</keyword>
<feature type="compositionally biased region" description="Basic and acidic residues" evidence="1">
    <location>
        <begin position="75"/>
        <end position="124"/>
    </location>
</feature>
<proteinExistence type="predicted"/>
<evidence type="ECO:0000256" key="2">
    <source>
        <dbReference type="SAM" id="SignalP"/>
    </source>
</evidence>
<feature type="chain" id="PRO_5047062974" evidence="2">
    <location>
        <begin position="26"/>
        <end position="124"/>
    </location>
</feature>
<evidence type="ECO:0000313" key="4">
    <source>
        <dbReference type="Proteomes" id="UP001280156"/>
    </source>
</evidence>
<evidence type="ECO:0000313" key="3">
    <source>
        <dbReference type="EMBL" id="MDX8489225.1"/>
    </source>
</evidence>
<feature type="compositionally biased region" description="Basic and acidic residues" evidence="1">
    <location>
        <begin position="52"/>
        <end position="68"/>
    </location>
</feature>
<name>A0ABU4YQF7_9HYPH</name>
<protein>
    <submittedName>
        <fullName evidence="3">Uncharacterized protein</fullName>
    </submittedName>
</protein>
<keyword evidence="2" id="KW-0732">Signal</keyword>
<feature type="region of interest" description="Disordered" evidence="1">
    <location>
        <begin position="21"/>
        <end position="124"/>
    </location>
</feature>
<feature type="signal peptide" evidence="2">
    <location>
        <begin position="1"/>
        <end position="25"/>
    </location>
</feature>
<comment type="caution">
    <text evidence="3">The sequence shown here is derived from an EMBL/GenBank/DDBJ whole genome shotgun (WGS) entry which is preliminary data.</text>
</comment>
<dbReference type="EMBL" id="JAVIIV010000028">
    <property type="protein sequence ID" value="MDX8489225.1"/>
    <property type="molecule type" value="Genomic_DNA"/>
</dbReference>
<organism evidence="3 4">
    <name type="scientific">Mesorhizobium humile</name>
    <dbReference type="NCBI Taxonomy" id="3072313"/>
    <lineage>
        <taxon>Bacteria</taxon>
        <taxon>Pseudomonadati</taxon>
        <taxon>Pseudomonadota</taxon>
        <taxon>Alphaproteobacteria</taxon>
        <taxon>Hyphomicrobiales</taxon>
        <taxon>Phyllobacteriaceae</taxon>
        <taxon>Mesorhizobium</taxon>
    </lineage>
</organism>
<sequence>MKTLPLLAATAVGLLGILATQPSHAGSDNGGGLTAASTADGDDDQVNTSSVGDDHEAAENDQAGDKGDGATSGSHEGDQDGDHQDDDHEGGDGGGHDSGGHDGGGDSGGHDGGGDSGGHDGGGD</sequence>
<dbReference type="Proteomes" id="UP001280156">
    <property type="component" value="Unassembled WGS sequence"/>
</dbReference>
<gene>
    <name evidence="3" type="ORF">RFM52_29040</name>
</gene>